<protein>
    <recommendedName>
        <fullName evidence="5">Replication factor C subunit 2</fullName>
    </recommendedName>
</protein>
<dbReference type="SUPFAM" id="SSF48019">
    <property type="entry name" value="post-AAA+ oligomerization domain-like"/>
    <property type="match status" value="1"/>
</dbReference>
<dbReference type="GO" id="GO:0016887">
    <property type="term" value="F:ATP hydrolysis activity"/>
    <property type="evidence" value="ECO:0007669"/>
    <property type="project" value="InterPro"/>
</dbReference>
<dbReference type="GO" id="GO:0005634">
    <property type="term" value="C:nucleus"/>
    <property type="evidence" value="ECO:0007669"/>
    <property type="project" value="TreeGrafter"/>
</dbReference>
<dbReference type="GO" id="GO:0006281">
    <property type="term" value="P:DNA repair"/>
    <property type="evidence" value="ECO:0007669"/>
    <property type="project" value="TreeGrafter"/>
</dbReference>
<dbReference type="Pfam" id="PF00004">
    <property type="entry name" value="AAA"/>
    <property type="match status" value="1"/>
</dbReference>
<evidence type="ECO:0000259" key="6">
    <source>
        <dbReference type="SMART" id="SM00382"/>
    </source>
</evidence>
<dbReference type="InterPro" id="IPR047854">
    <property type="entry name" value="RFC_lid"/>
</dbReference>
<dbReference type="EMBL" id="CATQJL010000223">
    <property type="protein sequence ID" value="CAJ0598731.1"/>
    <property type="molecule type" value="Genomic_DNA"/>
</dbReference>
<feature type="domain" description="AAA+ ATPase" evidence="6">
    <location>
        <begin position="123"/>
        <end position="255"/>
    </location>
</feature>
<dbReference type="SMART" id="SM00382">
    <property type="entry name" value="AAA"/>
    <property type="match status" value="1"/>
</dbReference>
<evidence type="ECO:0000256" key="4">
    <source>
        <dbReference type="ARBA" id="ARBA00022840"/>
    </source>
</evidence>
<reference evidence="7" key="1">
    <citation type="submission" date="2023-07" db="EMBL/GenBank/DDBJ databases">
        <authorList>
            <consortium name="CYATHOMIX"/>
        </authorList>
    </citation>
    <scope>NUCLEOTIDE SEQUENCE</scope>
    <source>
        <strain evidence="7">N/A</strain>
    </source>
</reference>
<dbReference type="PANTHER" id="PTHR11669">
    <property type="entry name" value="REPLICATION FACTOR C / DNA POLYMERASE III GAMMA-TAU SUBUNIT"/>
    <property type="match status" value="1"/>
</dbReference>
<dbReference type="Pfam" id="PF08542">
    <property type="entry name" value="Rep_fac_C"/>
    <property type="match status" value="1"/>
</dbReference>
<dbReference type="GO" id="GO:0005663">
    <property type="term" value="C:DNA replication factor C complex"/>
    <property type="evidence" value="ECO:0007669"/>
    <property type="project" value="TreeGrafter"/>
</dbReference>
<evidence type="ECO:0000313" key="7">
    <source>
        <dbReference type="EMBL" id="CAJ0598731.1"/>
    </source>
</evidence>
<dbReference type="CDD" id="cd18140">
    <property type="entry name" value="HLD_clamp_RFC"/>
    <property type="match status" value="1"/>
</dbReference>
<keyword evidence="8" id="KW-1185">Reference proteome</keyword>
<evidence type="ECO:0000256" key="1">
    <source>
        <dbReference type="ARBA" id="ARBA00005378"/>
    </source>
</evidence>
<comment type="caution">
    <text evidence="7">The sequence shown here is derived from an EMBL/GenBank/DDBJ whole genome shotgun (WGS) entry which is preliminary data.</text>
</comment>
<evidence type="ECO:0000256" key="2">
    <source>
        <dbReference type="ARBA" id="ARBA00022705"/>
    </source>
</evidence>
<dbReference type="CDD" id="cd00009">
    <property type="entry name" value="AAA"/>
    <property type="match status" value="1"/>
</dbReference>
<dbReference type="SUPFAM" id="SSF52540">
    <property type="entry name" value="P-loop containing nucleoside triphosphate hydrolases"/>
    <property type="match status" value="1"/>
</dbReference>
<dbReference type="Proteomes" id="UP001176961">
    <property type="component" value="Unassembled WGS sequence"/>
</dbReference>
<keyword evidence="2" id="KW-0235">DNA replication</keyword>
<dbReference type="Gene3D" id="1.10.8.60">
    <property type="match status" value="1"/>
</dbReference>
<dbReference type="NCBIfam" id="NF001679">
    <property type="entry name" value="PRK00440.1"/>
    <property type="match status" value="1"/>
</dbReference>
<gene>
    <name evidence="7" type="ORF">CYNAS_LOCUS10714</name>
</gene>
<keyword evidence="4" id="KW-0067">ATP-binding</keyword>
<dbReference type="FunFam" id="1.20.272.10:FF:000006">
    <property type="entry name" value="Replication factor C subunit 2"/>
    <property type="match status" value="1"/>
</dbReference>
<organism evidence="7 8">
    <name type="scientific">Cylicocyclus nassatus</name>
    <name type="common">Nematode worm</name>
    <dbReference type="NCBI Taxonomy" id="53992"/>
    <lineage>
        <taxon>Eukaryota</taxon>
        <taxon>Metazoa</taxon>
        <taxon>Ecdysozoa</taxon>
        <taxon>Nematoda</taxon>
        <taxon>Chromadorea</taxon>
        <taxon>Rhabditida</taxon>
        <taxon>Rhabditina</taxon>
        <taxon>Rhabditomorpha</taxon>
        <taxon>Strongyloidea</taxon>
        <taxon>Strongylidae</taxon>
        <taxon>Cylicocyclus</taxon>
    </lineage>
</organism>
<proteinExistence type="inferred from homology"/>
<dbReference type="InterPro" id="IPR027417">
    <property type="entry name" value="P-loop_NTPase"/>
</dbReference>
<dbReference type="GO" id="GO:0003689">
    <property type="term" value="F:DNA clamp loader activity"/>
    <property type="evidence" value="ECO:0007669"/>
    <property type="project" value="TreeGrafter"/>
</dbReference>
<dbReference type="InterPro" id="IPR003959">
    <property type="entry name" value="ATPase_AAA_core"/>
</dbReference>
<keyword evidence="3" id="KW-0547">Nucleotide-binding</keyword>
<dbReference type="AlphaFoldDB" id="A0AA36M5J1"/>
<dbReference type="InterPro" id="IPR050238">
    <property type="entry name" value="DNA_Rep/Repair_Clamp_Loader"/>
</dbReference>
<name>A0AA36M5J1_CYLNA</name>
<dbReference type="InterPro" id="IPR003593">
    <property type="entry name" value="AAA+_ATPase"/>
</dbReference>
<dbReference type="GO" id="GO:0005524">
    <property type="term" value="F:ATP binding"/>
    <property type="evidence" value="ECO:0007669"/>
    <property type="project" value="UniProtKB-KW"/>
</dbReference>
<dbReference type="FunFam" id="3.40.50.300:FF:003154">
    <property type="entry name" value="Serine/threonine-protein phosphatase"/>
    <property type="match status" value="1"/>
</dbReference>
<sequence>MAGALPVVEPAARDDAAAGAGATLRELGQRALRRYRGSYGLIHSTSAANFYRSLTLFECQPPSRFILCKSTFDWADSSVGIAPQNMSKDSIPWVEKYRPQKLSEIVGNEEIIQSLGYFVEKGNPPHFILSGPPGCGKTTAIWAMARESLGEHVKNAVLELNASDDRGIDVVRNKIKTFCQTKVTLPPMRQKLIILDEADSMTEGAQQALRRTMENYSETTRFALACNQSEKIIEPVQSRCAILRFHKLTDAQLAHRLQEVCAAEKVSYDDEGINALLFTAQGDMRQALNNLQCTVSAYEFVSADNVLKVCDEPHPELMANMLKLCAEQKIQEAAQIVHDFYRMGYSPEDIIANMFRVSKTVPLSEYVRMEFMKEIGLCHMRISEGLSSLLQLSGLVAKLCALDTK</sequence>
<dbReference type="PANTHER" id="PTHR11669:SF5">
    <property type="entry name" value="REPLICATION FACTOR C SUBUNIT 2"/>
    <property type="match status" value="1"/>
</dbReference>
<evidence type="ECO:0000313" key="8">
    <source>
        <dbReference type="Proteomes" id="UP001176961"/>
    </source>
</evidence>
<accession>A0AA36M5J1</accession>
<dbReference type="GO" id="GO:0006261">
    <property type="term" value="P:DNA-templated DNA replication"/>
    <property type="evidence" value="ECO:0007669"/>
    <property type="project" value="TreeGrafter"/>
</dbReference>
<evidence type="ECO:0000256" key="5">
    <source>
        <dbReference type="ARBA" id="ARBA00040745"/>
    </source>
</evidence>
<dbReference type="Gene3D" id="1.20.272.10">
    <property type="match status" value="1"/>
</dbReference>
<dbReference type="GO" id="GO:0003677">
    <property type="term" value="F:DNA binding"/>
    <property type="evidence" value="ECO:0007669"/>
    <property type="project" value="InterPro"/>
</dbReference>
<dbReference type="InterPro" id="IPR008921">
    <property type="entry name" value="DNA_pol3_clamp-load_cplx_C"/>
</dbReference>
<dbReference type="Gene3D" id="3.40.50.300">
    <property type="entry name" value="P-loop containing nucleotide triphosphate hydrolases"/>
    <property type="match status" value="1"/>
</dbReference>
<dbReference type="InterPro" id="IPR013748">
    <property type="entry name" value="Rep_factorC_C"/>
</dbReference>
<evidence type="ECO:0000256" key="3">
    <source>
        <dbReference type="ARBA" id="ARBA00022741"/>
    </source>
</evidence>
<dbReference type="FunFam" id="1.10.8.60:FF:000012">
    <property type="entry name" value="Replication factor C subunit 4"/>
    <property type="match status" value="1"/>
</dbReference>
<comment type="similarity">
    <text evidence="1">Belongs to the activator 1 small subunits family.</text>
</comment>